<proteinExistence type="predicted"/>
<gene>
    <name evidence="2" type="ORF">Ahy_A06g029996</name>
</gene>
<protein>
    <recommendedName>
        <fullName evidence="4">WAT1-related protein</fullName>
    </recommendedName>
</protein>
<feature type="transmembrane region" description="Helical" evidence="1">
    <location>
        <begin position="7"/>
        <end position="31"/>
    </location>
</feature>
<evidence type="ECO:0000256" key="1">
    <source>
        <dbReference type="SAM" id="Phobius"/>
    </source>
</evidence>
<keyword evidence="1" id="KW-0812">Transmembrane</keyword>
<dbReference type="AlphaFoldDB" id="A0A445CUT5"/>
<accession>A0A445CUT5</accession>
<keyword evidence="3" id="KW-1185">Reference proteome</keyword>
<evidence type="ECO:0000313" key="3">
    <source>
        <dbReference type="Proteomes" id="UP000289738"/>
    </source>
</evidence>
<evidence type="ECO:0000313" key="2">
    <source>
        <dbReference type="EMBL" id="RYR54690.1"/>
    </source>
</evidence>
<dbReference type="EMBL" id="SDMP01000006">
    <property type="protein sequence ID" value="RYR54690.1"/>
    <property type="molecule type" value="Genomic_DNA"/>
</dbReference>
<comment type="caution">
    <text evidence="2">The sequence shown here is derived from an EMBL/GenBank/DDBJ whole genome shotgun (WGS) entry which is preliminary data.</text>
</comment>
<organism evidence="2 3">
    <name type="scientific">Arachis hypogaea</name>
    <name type="common">Peanut</name>
    <dbReference type="NCBI Taxonomy" id="3818"/>
    <lineage>
        <taxon>Eukaryota</taxon>
        <taxon>Viridiplantae</taxon>
        <taxon>Streptophyta</taxon>
        <taxon>Embryophyta</taxon>
        <taxon>Tracheophyta</taxon>
        <taxon>Spermatophyta</taxon>
        <taxon>Magnoliopsida</taxon>
        <taxon>eudicotyledons</taxon>
        <taxon>Gunneridae</taxon>
        <taxon>Pentapetalae</taxon>
        <taxon>rosids</taxon>
        <taxon>fabids</taxon>
        <taxon>Fabales</taxon>
        <taxon>Fabaceae</taxon>
        <taxon>Papilionoideae</taxon>
        <taxon>50 kb inversion clade</taxon>
        <taxon>dalbergioids sensu lato</taxon>
        <taxon>Dalbergieae</taxon>
        <taxon>Pterocarpus clade</taxon>
        <taxon>Arachis</taxon>
    </lineage>
</organism>
<keyword evidence="1" id="KW-0472">Membrane</keyword>
<feature type="transmembrane region" description="Helical" evidence="1">
    <location>
        <begin position="43"/>
        <end position="67"/>
    </location>
</feature>
<evidence type="ECO:0008006" key="4">
    <source>
        <dbReference type="Google" id="ProtNLM"/>
    </source>
</evidence>
<sequence>MASSGRYYWYMNVVPFFAMVAVECFSVGSSVLFKAATEKGLSYYVFIAYSYAISTFILLLPFPFIFFTTRSSGLPTFKASLILAANLLMPPVLPKSLGS</sequence>
<reference evidence="2 3" key="1">
    <citation type="submission" date="2019-01" db="EMBL/GenBank/DDBJ databases">
        <title>Sequencing of cultivated peanut Arachis hypogaea provides insights into genome evolution and oil improvement.</title>
        <authorList>
            <person name="Chen X."/>
        </authorList>
    </citation>
    <scope>NUCLEOTIDE SEQUENCE [LARGE SCALE GENOMIC DNA]</scope>
    <source>
        <strain evidence="3">cv. Fuhuasheng</strain>
        <tissue evidence="2">Leaves</tissue>
    </source>
</reference>
<name>A0A445CUT5_ARAHY</name>
<dbReference type="Proteomes" id="UP000289738">
    <property type="component" value="Chromosome A06"/>
</dbReference>
<keyword evidence="1" id="KW-1133">Transmembrane helix</keyword>